<name>A0A9X3YH87_9GAMM</name>
<dbReference type="AlphaFoldDB" id="A0A9X3YH87"/>
<evidence type="ECO:0000313" key="2">
    <source>
        <dbReference type="EMBL" id="MDC8011492.1"/>
    </source>
</evidence>
<evidence type="ECO:0000256" key="1">
    <source>
        <dbReference type="SAM" id="SignalP"/>
    </source>
</evidence>
<dbReference type="Gene3D" id="2.60.120.380">
    <property type="match status" value="1"/>
</dbReference>
<reference evidence="2" key="1">
    <citation type="submission" date="2023-02" db="EMBL/GenBank/DDBJ databases">
        <title>Tahibacter soli sp. nov. isolated from soil.</title>
        <authorList>
            <person name="Baek J.H."/>
            <person name="Lee J.K."/>
            <person name="Choi D.G."/>
            <person name="Jeon C.O."/>
        </authorList>
    </citation>
    <scope>NUCLEOTIDE SEQUENCE</scope>
    <source>
        <strain evidence="2">BL</strain>
    </source>
</reference>
<keyword evidence="3" id="KW-1185">Reference proteome</keyword>
<gene>
    <name evidence="2" type="ORF">OD750_002900</name>
</gene>
<evidence type="ECO:0000313" key="3">
    <source>
        <dbReference type="Proteomes" id="UP001139971"/>
    </source>
</evidence>
<proteinExistence type="predicted"/>
<comment type="caution">
    <text evidence="2">The sequence shown here is derived from an EMBL/GenBank/DDBJ whole genome shotgun (WGS) entry which is preliminary data.</text>
</comment>
<dbReference type="RefSeq" id="WP_263542715.1">
    <property type="nucleotide sequence ID" value="NZ_JAOVZO020000003.1"/>
</dbReference>
<dbReference type="EMBL" id="JAOVZO020000003">
    <property type="protein sequence ID" value="MDC8011492.1"/>
    <property type="molecule type" value="Genomic_DNA"/>
</dbReference>
<keyword evidence="1" id="KW-0732">Signal</keyword>
<accession>A0A9X3YH87</accession>
<dbReference type="Proteomes" id="UP001139971">
    <property type="component" value="Unassembled WGS sequence"/>
</dbReference>
<organism evidence="2 3">
    <name type="scientific">Tahibacter soli</name>
    <dbReference type="NCBI Taxonomy" id="2983605"/>
    <lineage>
        <taxon>Bacteria</taxon>
        <taxon>Pseudomonadati</taxon>
        <taxon>Pseudomonadota</taxon>
        <taxon>Gammaproteobacteria</taxon>
        <taxon>Lysobacterales</taxon>
        <taxon>Rhodanobacteraceae</taxon>
        <taxon>Tahibacter</taxon>
    </lineage>
</organism>
<protein>
    <submittedName>
        <fullName evidence="2">Uncharacterized protein</fullName>
    </submittedName>
</protein>
<sequence>MTLKNLVLATTIALLPGAAALAQNTVDLENYKTIYPTATPEMRSALDQALAAQYSAVSKSWPVPNGPVEGDLCTPAAPAPVNPFTISSTTVGATNNYDIATTCGVTQTLFGGTGGSLDVAYSVVTDQNCNVTVQADPTGTSWDLALYVLAAPGAACTQLPSLADGQCVTMDDDGGGNVTETVTFAATAGTQYFVIVDGFNTATGPFDLTITGTGCNLVPVKLQSYSVD</sequence>
<feature type="signal peptide" evidence="1">
    <location>
        <begin position="1"/>
        <end position="22"/>
    </location>
</feature>
<feature type="chain" id="PRO_5040796859" evidence="1">
    <location>
        <begin position="23"/>
        <end position="228"/>
    </location>
</feature>